<dbReference type="AlphaFoldDB" id="A0A0S8FVH6"/>
<dbReference type="EMBL" id="LJUJ01000009">
    <property type="protein sequence ID" value="KPK63661.1"/>
    <property type="molecule type" value="Genomic_DNA"/>
</dbReference>
<dbReference type="STRING" id="1703779.AMJ83_05515"/>
<gene>
    <name evidence="1" type="ORF">AMJ83_05515</name>
</gene>
<sequence>MKKTKNHRKKANNYAFIDSQNLHLSIREQGWNIDFRKFKNYLKDKYNITKAYLFIGYVAENQGMYIQLQKYGFILVFKPTLVLPSGKPKGMLMLNSSSMQ</sequence>
<organism evidence="1 2">
    <name type="scientific">candidate division WOR_3 bacterium SM23_42</name>
    <dbReference type="NCBI Taxonomy" id="1703779"/>
    <lineage>
        <taxon>Bacteria</taxon>
        <taxon>Bacteria division WOR-3</taxon>
    </lineage>
</organism>
<accession>A0A0S8FVH6</accession>
<reference evidence="1 2" key="1">
    <citation type="journal article" date="2015" name="Microbiome">
        <title>Genomic resolution of linkages in carbon, nitrogen, and sulfur cycling among widespread estuary sediment bacteria.</title>
        <authorList>
            <person name="Baker B.J."/>
            <person name="Lazar C.S."/>
            <person name="Teske A.P."/>
            <person name="Dick G.J."/>
        </authorList>
    </citation>
    <scope>NUCLEOTIDE SEQUENCE [LARGE SCALE GENOMIC DNA]</scope>
    <source>
        <strain evidence="1">SM23_42</strain>
    </source>
</reference>
<comment type="caution">
    <text evidence="1">The sequence shown here is derived from an EMBL/GenBank/DDBJ whole genome shotgun (WGS) entry which is preliminary data.</text>
</comment>
<proteinExistence type="predicted"/>
<evidence type="ECO:0000313" key="1">
    <source>
        <dbReference type="EMBL" id="KPK63661.1"/>
    </source>
</evidence>
<evidence type="ECO:0008006" key="3">
    <source>
        <dbReference type="Google" id="ProtNLM"/>
    </source>
</evidence>
<evidence type="ECO:0000313" key="2">
    <source>
        <dbReference type="Proteomes" id="UP000051373"/>
    </source>
</evidence>
<dbReference type="Gene3D" id="3.40.50.1010">
    <property type="entry name" value="5'-nuclease"/>
    <property type="match status" value="1"/>
</dbReference>
<dbReference type="Proteomes" id="UP000051373">
    <property type="component" value="Unassembled WGS sequence"/>
</dbReference>
<name>A0A0S8FVH6_UNCW3</name>
<protein>
    <recommendedName>
        <fullName evidence="3">NYN domain-containing protein</fullName>
    </recommendedName>
</protein>